<proteinExistence type="predicted"/>
<reference evidence="1 2" key="1">
    <citation type="submission" date="2018-08" db="EMBL/GenBank/DDBJ databases">
        <title>A genome reference for cultivated species of the human gut microbiota.</title>
        <authorList>
            <person name="Zou Y."/>
            <person name="Xue W."/>
            <person name="Luo G."/>
        </authorList>
    </citation>
    <scope>NUCLEOTIDE SEQUENCE [LARGE SCALE GENOMIC DNA]</scope>
    <source>
        <strain evidence="1 2">AF18-46</strain>
    </source>
</reference>
<gene>
    <name evidence="1" type="ORF">DWX20_05900</name>
</gene>
<dbReference type="Proteomes" id="UP000284731">
    <property type="component" value="Unassembled WGS sequence"/>
</dbReference>
<comment type="caution">
    <text evidence="1">The sequence shown here is derived from an EMBL/GenBank/DDBJ whole genome shotgun (WGS) entry which is preliminary data.</text>
</comment>
<dbReference type="AlphaFoldDB" id="A0A412PFB0"/>
<sequence>MSDINVQELAAKAIEELKKSPEKLKTFAANNEVLKGILGDDGKLTKEDFDRIAAEVKKNDIVKGLLGEDGKLGLDDLQNVANIAKEAGEGLLDKAKDLFSK</sequence>
<name>A0A412PFB0_9FIRM</name>
<evidence type="ECO:0000313" key="1">
    <source>
        <dbReference type="EMBL" id="RGT56336.1"/>
    </source>
</evidence>
<dbReference type="GeneID" id="89619768"/>
<accession>A0A412PFB0</accession>
<evidence type="ECO:0000313" key="2">
    <source>
        <dbReference type="Proteomes" id="UP000284731"/>
    </source>
</evidence>
<dbReference type="EMBL" id="QRWX01000002">
    <property type="protein sequence ID" value="RGT56336.1"/>
    <property type="molecule type" value="Genomic_DNA"/>
</dbReference>
<organism evidence="1 2">
    <name type="scientific">Solobacterium moorei</name>
    <dbReference type="NCBI Taxonomy" id="102148"/>
    <lineage>
        <taxon>Bacteria</taxon>
        <taxon>Bacillati</taxon>
        <taxon>Bacillota</taxon>
        <taxon>Erysipelotrichia</taxon>
        <taxon>Erysipelotrichales</taxon>
        <taxon>Erysipelotrichaceae</taxon>
        <taxon>Solobacterium</taxon>
    </lineage>
</organism>
<protein>
    <submittedName>
        <fullName evidence="1">Uncharacterized protein</fullName>
    </submittedName>
</protein>
<dbReference type="RefSeq" id="WP_006525222.1">
    <property type="nucleotide sequence ID" value="NZ_AP028934.1"/>
</dbReference>